<evidence type="ECO:0000313" key="3">
    <source>
        <dbReference type="Proteomes" id="UP000825729"/>
    </source>
</evidence>
<dbReference type="Pfam" id="PF04937">
    <property type="entry name" value="DUF659"/>
    <property type="match status" value="1"/>
</dbReference>
<dbReference type="SUPFAM" id="SSF53098">
    <property type="entry name" value="Ribonuclease H-like"/>
    <property type="match status" value="1"/>
</dbReference>
<comment type="caution">
    <text evidence="2">The sequence shown here is derived from an EMBL/GenBank/DDBJ whole genome shotgun (WGS) entry which is preliminary data.</text>
</comment>
<evidence type="ECO:0000313" key="2">
    <source>
        <dbReference type="EMBL" id="KAG9444220.1"/>
    </source>
</evidence>
<dbReference type="Proteomes" id="UP000825729">
    <property type="component" value="Unassembled WGS sequence"/>
</dbReference>
<dbReference type="AlphaFoldDB" id="A0AAV7E7Z6"/>
<keyword evidence="3" id="KW-1185">Reference proteome</keyword>
<feature type="domain" description="DUF659" evidence="1">
    <location>
        <begin position="17"/>
        <end position="168"/>
    </location>
</feature>
<dbReference type="PANTHER" id="PTHR32166:SF123">
    <property type="entry name" value="BED-TYPE DOMAIN-CONTAINING PROTEIN"/>
    <property type="match status" value="1"/>
</dbReference>
<dbReference type="InterPro" id="IPR007021">
    <property type="entry name" value="DUF659"/>
</dbReference>
<name>A0AAV7E7Z6_ARIFI</name>
<organism evidence="2 3">
    <name type="scientific">Aristolochia fimbriata</name>
    <name type="common">White veined hardy Dutchman's pipe vine</name>
    <dbReference type="NCBI Taxonomy" id="158543"/>
    <lineage>
        <taxon>Eukaryota</taxon>
        <taxon>Viridiplantae</taxon>
        <taxon>Streptophyta</taxon>
        <taxon>Embryophyta</taxon>
        <taxon>Tracheophyta</taxon>
        <taxon>Spermatophyta</taxon>
        <taxon>Magnoliopsida</taxon>
        <taxon>Magnoliidae</taxon>
        <taxon>Piperales</taxon>
        <taxon>Aristolochiaceae</taxon>
        <taxon>Aristolochia</taxon>
    </lineage>
</organism>
<sequence>MLDAAAAVGGCPPVLAPSAIDLVGPLLAAELKKMQSYVAGFHKDWEKWGCTVMCDGWTSPKDLILTNFLVHSNKGTIFSKFVEANGNTEDSDYLFELMDDMIERVGAKNVVHIVTDNIATYRTAGRFLTEKWQHIFWSPCVAHSINLIIKELCEMAGPREVLSKAQEITAFIYNDQKLYPMMKFFTRELDILHFGPTLFATHAASLESLASRRLDLKKMFSSKAWYRFYASMNTKLKKVGKVIELRVFDDSFWKKVDQVIALLHPLFKILVFVGEGDRRSMGFVHDMMYKAKMAIQANFPEEYKEYWVVIAKRWDDQITHLLYLASWFLNP</sequence>
<dbReference type="PANTHER" id="PTHR32166">
    <property type="entry name" value="OSJNBA0013A04.12 PROTEIN"/>
    <property type="match status" value="1"/>
</dbReference>
<dbReference type="InterPro" id="IPR012337">
    <property type="entry name" value="RNaseH-like_sf"/>
</dbReference>
<accession>A0AAV7E7Z6</accession>
<gene>
    <name evidence="2" type="ORF">H6P81_015560</name>
</gene>
<dbReference type="EMBL" id="JAINDJ010000006">
    <property type="protein sequence ID" value="KAG9444220.1"/>
    <property type="molecule type" value="Genomic_DNA"/>
</dbReference>
<evidence type="ECO:0000259" key="1">
    <source>
        <dbReference type="Pfam" id="PF04937"/>
    </source>
</evidence>
<proteinExistence type="predicted"/>
<reference evidence="2 3" key="1">
    <citation type="submission" date="2021-07" db="EMBL/GenBank/DDBJ databases">
        <title>The Aristolochia fimbriata genome: insights into angiosperm evolution, floral development and chemical biosynthesis.</title>
        <authorList>
            <person name="Jiao Y."/>
        </authorList>
    </citation>
    <scope>NUCLEOTIDE SEQUENCE [LARGE SCALE GENOMIC DNA]</scope>
    <source>
        <strain evidence="2">IBCAS-2021</strain>
        <tissue evidence="2">Leaf</tissue>
    </source>
</reference>
<protein>
    <recommendedName>
        <fullName evidence="1">DUF659 domain-containing protein</fullName>
    </recommendedName>
</protein>